<dbReference type="InterPro" id="IPR010994">
    <property type="entry name" value="RuvA_2-like"/>
</dbReference>
<evidence type="ECO:0000313" key="2">
    <source>
        <dbReference type="EMBL" id="TXJ61630.1"/>
    </source>
</evidence>
<keyword evidence="1" id="KW-0732">Signal</keyword>
<keyword evidence="3" id="KW-1185">Reference proteome</keyword>
<feature type="signal peptide" evidence="1">
    <location>
        <begin position="1"/>
        <end position="19"/>
    </location>
</feature>
<feature type="chain" id="PRO_5022797005" evidence="1">
    <location>
        <begin position="20"/>
        <end position="662"/>
    </location>
</feature>
<dbReference type="EMBL" id="SDIK01000053">
    <property type="protein sequence ID" value="TXJ61630.1"/>
    <property type="molecule type" value="Genomic_DNA"/>
</dbReference>
<gene>
    <name evidence="2" type="ORF">ETF27_07155</name>
</gene>
<organism evidence="2 3">
    <name type="scientific">Prevotella brunnea</name>
    <dbReference type="NCBI Taxonomy" id="2508867"/>
    <lineage>
        <taxon>Bacteria</taxon>
        <taxon>Pseudomonadati</taxon>
        <taxon>Bacteroidota</taxon>
        <taxon>Bacteroidia</taxon>
        <taxon>Bacteroidales</taxon>
        <taxon>Prevotellaceae</taxon>
        <taxon>Prevotella</taxon>
    </lineage>
</organism>
<dbReference type="OrthoDB" id="9766750at2"/>
<dbReference type="AlphaFoldDB" id="A0A5C8GI17"/>
<dbReference type="Proteomes" id="UP000321612">
    <property type="component" value="Unassembled WGS sequence"/>
</dbReference>
<accession>A0A5C8GI17</accession>
<reference evidence="3" key="1">
    <citation type="submission" date="2019-05" db="EMBL/GenBank/DDBJ databases">
        <title>Prevotella brunnea sp. nov., isolated from a wound of a patient.</title>
        <authorList>
            <person name="Buhl M."/>
        </authorList>
    </citation>
    <scope>NUCLEOTIDE SEQUENCE [LARGE SCALE GENOMIC DNA]</scope>
    <source>
        <strain evidence="3">A2672</strain>
    </source>
</reference>
<dbReference type="SUPFAM" id="SSF47781">
    <property type="entry name" value="RuvA domain 2-like"/>
    <property type="match status" value="1"/>
</dbReference>
<evidence type="ECO:0000313" key="3">
    <source>
        <dbReference type="Proteomes" id="UP000321612"/>
    </source>
</evidence>
<protein>
    <submittedName>
        <fullName evidence="2">Helix-hairpin-helix domain-containing protein</fullName>
    </submittedName>
</protein>
<evidence type="ECO:0000256" key="1">
    <source>
        <dbReference type="SAM" id="SignalP"/>
    </source>
</evidence>
<comment type="caution">
    <text evidence="2">The sequence shown here is derived from an EMBL/GenBank/DDBJ whole genome shotgun (WGS) entry which is preliminary data.</text>
</comment>
<dbReference type="RefSeq" id="WP_147785632.1">
    <property type="nucleotide sequence ID" value="NZ_SDIK01000053.1"/>
</dbReference>
<proteinExistence type="predicted"/>
<name>A0A5C8GI17_9BACT</name>
<sequence length="662" mass="76280">MKRLIISGLFFAMASLLHAQTQHTWERYFHDLQQMEDENSSPREDAFEVLLELEQHPIDLNTATREDLERIPFLTDQQIEDILAYVYQYHGMRSTAELMMIESLDATRRLLLTNFIVLSEEETKRFPTMKNILKRGRSSLMLTAKVPFYEREGDRNGYMGYKYSHSFRYKFGYGEYLQVGLVGAQDAGEPFFAGKNQWGYDHYSFYAIARKWGRMKTIVVGRYKLHWGMGLVANNDFGFGKLALLTTMGRTNNIIRPHSSRSQANYLQGAATTMALTKHTDASAFVSYRRIDATLNRHGGIQTILQSGYHRTEKEMERKHNATQTSAGGNLQWRNNGFHAGITGLFAHFDRPLEPDKRQVYRLFYPVGYDFWNVSVNYGYINHVWNINGETATGGCGSIATLNTVSFQASNKLTLTTVQRFYGYKYNAIFAESFSEGGVIRNENGLLLGANWLPTRHFTLTAYTDYAYFAKPRYGASAASDAWDNLVSATYSHGKIFVAARYRLKIRTKNNAKKTQLVRETTQRGSLSLAYEQPKWTCKTRLDFTFSDYKTKSSGYMVSEQLAYQPLKWLQLIATTGYFHTDDFASRIYLYERGTLYSFNFPTFYGKGVRATLFARANPGRWMFILKAGTTRYRDRRHISSGLQRINASSMTDVEMQVRWKF</sequence>